<sequence length="428" mass="44566">MWRLANHVRRYAWGSTTEIPRLLGERPDGRPQAELWLGAHPSAPSRIGGGADEAGLDTVIAADPVATLGADVTENFGARLPFLLKFLAIEQPLSLQAHPCLRRARDGFAAEEAAGVPIDAPHRNYRDSNHKPELVMALGEFEALCGFRAPAAASADLGGLAAPLAVALRAELAAPSPADALRGAMTRLLTIPAADRAGLVSDLMAELAERVGDSPSRHLRAALDLAERYPGDPGAVASLLLNHVVLSPGEALFLPAGNVHAYLRGTAVEVMATSDNVLRAGLTTKHVDPAELLDVLEYAVLPVPYVEPVARGGRLEYRPEIDDFALTMAEPGEEAVWLPPGPAIALVLDGEAELHAPSGANLRLGRGESAFLAAETGSVLATGRARVVVATVADAVTASPAAAAAARPGGSGCRWPDVHPVLSPVNPG</sequence>
<evidence type="ECO:0000256" key="8">
    <source>
        <dbReference type="PIRSR" id="PIRSR001480-2"/>
    </source>
</evidence>
<dbReference type="PANTHER" id="PTHR10309:SF0">
    <property type="entry name" value="MANNOSE-6-PHOSPHATE ISOMERASE"/>
    <property type="match status" value="1"/>
</dbReference>
<dbReference type="Proteomes" id="UP000295281">
    <property type="component" value="Unassembled WGS sequence"/>
</dbReference>
<keyword evidence="4 8" id="KW-0479">Metal-binding</keyword>
<feature type="binding site" evidence="8">
    <location>
        <position position="98"/>
    </location>
    <ligand>
        <name>Zn(2+)</name>
        <dbReference type="ChEBI" id="CHEBI:29105"/>
    </ligand>
</feature>
<dbReference type="InterPro" id="IPR011051">
    <property type="entry name" value="RmlC_Cupin_sf"/>
</dbReference>
<dbReference type="GO" id="GO:0008270">
    <property type="term" value="F:zinc ion binding"/>
    <property type="evidence" value="ECO:0007669"/>
    <property type="project" value="InterPro"/>
</dbReference>
<comment type="similarity">
    <text evidence="2">Belongs to the mannose-6-phosphate isomerase type 1 family.</text>
</comment>
<dbReference type="PIRSF" id="PIRSF001480">
    <property type="entry name" value="Mannose-6-phosphate_isomerase"/>
    <property type="match status" value="1"/>
</dbReference>
<comment type="caution">
    <text evidence="10">The sequence shown here is derived from an EMBL/GenBank/DDBJ whole genome shotgun (WGS) entry which is preliminary data.</text>
</comment>
<dbReference type="RefSeq" id="WP_133740053.1">
    <property type="nucleotide sequence ID" value="NZ_SNYN01000001.1"/>
</dbReference>
<evidence type="ECO:0000256" key="3">
    <source>
        <dbReference type="ARBA" id="ARBA00011956"/>
    </source>
</evidence>
<dbReference type="Gene3D" id="2.60.120.10">
    <property type="entry name" value="Jelly Rolls"/>
    <property type="match status" value="2"/>
</dbReference>
<dbReference type="EMBL" id="SNYN01000001">
    <property type="protein sequence ID" value="TDQ55560.1"/>
    <property type="molecule type" value="Genomic_DNA"/>
</dbReference>
<dbReference type="GO" id="GO:0004476">
    <property type="term" value="F:mannose-6-phosphate isomerase activity"/>
    <property type="evidence" value="ECO:0007669"/>
    <property type="project" value="UniProtKB-EC"/>
</dbReference>
<organism evidence="10 11">
    <name type="scientific">Actinorugispora endophytica</name>
    <dbReference type="NCBI Taxonomy" id="1605990"/>
    <lineage>
        <taxon>Bacteria</taxon>
        <taxon>Bacillati</taxon>
        <taxon>Actinomycetota</taxon>
        <taxon>Actinomycetes</taxon>
        <taxon>Streptosporangiales</taxon>
        <taxon>Nocardiopsidaceae</taxon>
        <taxon>Actinorugispora</taxon>
    </lineage>
</organism>
<evidence type="ECO:0000313" key="11">
    <source>
        <dbReference type="Proteomes" id="UP000295281"/>
    </source>
</evidence>
<comment type="cofactor">
    <cofactor evidence="8">
        <name>Zn(2+)</name>
        <dbReference type="ChEBI" id="CHEBI:29105"/>
    </cofactor>
    <text evidence="8">Binds 1 zinc ion per subunit.</text>
</comment>
<protein>
    <recommendedName>
        <fullName evidence="3">mannose-6-phosphate isomerase</fullName>
        <ecNumber evidence="3">5.3.1.8</ecNumber>
    </recommendedName>
</protein>
<evidence type="ECO:0000256" key="7">
    <source>
        <dbReference type="PIRSR" id="PIRSR001480-1"/>
    </source>
</evidence>
<feature type="binding site" evidence="8">
    <location>
        <position position="133"/>
    </location>
    <ligand>
        <name>Zn(2+)</name>
        <dbReference type="ChEBI" id="CHEBI:29105"/>
    </ligand>
</feature>
<proteinExistence type="inferred from homology"/>
<evidence type="ECO:0000256" key="6">
    <source>
        <dbReference type="ARBA" id="ARBA00023235"/>
    </source>
</evidence>
<keyword evidence="6 10" id="KW-0413">Isomerase</keyword>
<feature type="domain" description="Phosphomannose isomerase type I catalytic" evidence="9">
    <location>
        <begin position="1"/>
        <end position="148"/>
    </location>
</feature>
<dbReference type="GO" id="GO:0005975">
    <property type="term" value="P:carbohydrate metabolic process"/>
    <property type="evidence" value="ECO:0007669"/>
    <property type="project" value="InterPro"/>
</dbReference>
<evidence type="ECO:0000256" key="1">
    <source>
        <dbReference type="ARBA" id="ARBA00000757"/>
    </source>
</evidence>
<dbReference type="NCBIfam" id="TIGR00218">
    <property type="entry name" value="manA"/>
    <property type="match status" value="1"/>
</dbReference>
<dbReference type="PROSITE" id="PS00965">
    <property type="entry name" value="PMI_I_1"/>
    <property type="match status" value="1"/>
</dbReference>
<name>A0A4V6PWX9_9ACTN</name>
<dbReference type="GO" id="GO:0005829">
    <property type="term" value="C:cytosol"/>
    <property type="evidence" value="ECO:0007669"/>
    <property type="project" value="TreeGrafter"/>
</dbReference>
<evidence type="ECO:0000256" key="5">
    <source>
        <dbReference type="ARBA" id="ARBA00022833"/>
    </source>
</evidence>
<dbReference type="InterPro" id="IPR046457">
    <property type="entry name" value="PMI_typeI_cat"/>
</dbReference>
<evidence type="ECO:0000256" key="2">
    <source>
        <dbReference type="ARBA" id="ARBA00010772"/>
    </source>
</evidence>
<dbReference type="AlphaFoldDB" id="A0A4V6PWX9"/>
<feature type="active site" evidence="7">
    <location>
        <position position="279"/>
    </location>
</feature>
<dbReference type="InterPro" id="IPR001250">
    <property type="entry name" value="Man6P_Isoase-1"/>
</dbReference>
<evidence type="ECO:0000313" key="10">
    <source>
        <dbReference type="EMBL" id="TDQ55560.1"/>
    </source>
</evidence>
<evidence type="ECO:0000256" key="4">
    <source>
        <dbReference type="ARBA" id="ARBA00022723"/>
    </source>
</evidence>
<dbReference type="CDD" id="cd07011">
    <property type="entry name" value="cupin_PMI_type_I_N"/>
    <property type="match status" value="1"/>
</dbReference>
<feature type="binding site" evidence="8">
    <location>
        <position position="96"/>
    </location>
    <ligand>
        <name>Zn(2+)</name>
        <dbReference type="ChEBI" id="CHEBI:29105"/>
    </ligand>
</feature>
<comment type="catalytic activity">
    <reaction evidence="1">
        <text>D-mannose 6-phosphate = D-fructose 6-phosphate</text>
        <dbReference type="Rhea" id="RHEA:12356"/>
        <dbReference type="ChEBI" id="CHEBI:58735"/>
        <dbReference type="ChEBI" id="CHEBI:61527"/>
        <dbReference type="EC" id="5.3.1.8"/>
    </reaction>
</comment>
<gene>
    <name evidence="10" type="ORF">EV190_101892</name>
</gene>
<dbReference type="PANTHER" id="PTHR10309">
    <property type="entry name" value="MANNOSE-6-PHOSPHATE ISOMERASE"/>
    <property type="match status" value="1"/>
</dbReference>
<evidence type="ECO:0000259" key="9">
    <source>
        <dbReference type="Pfam" id="PF20511"/>
    </source>
</evidence>
<dbReference type="Gene3D" id="1.10.441.10">
    <property type="entry name" value="Phosphomannose Isomerase, domain 2"/>
    <property type="match status" value="1"/>
</dbReference>
<keyword evidence="5 8" id="KW-0862">Zinc</keyword>
<feature type="binding site" evidence="8">
    <location>
        <position position="260"/>
    </location>
    <ligand>
        <name>Zn(2+)</name>
        <dbReference type="ChEBI" id="CHEBI:29105"/>
    </ligand>
</feature>
<keyword evidence="11" id="KW-1185">Reference proteome</keyword>
<accession>A0A4V6PWX9</accession>
<dbReference type="GO" id="GO:0009298">
    <property type="term" value="P:GDP-mannose biosynthetic process"/>
    <property type="evidence" value="ECO:0007669"/>
    <property type="project" value="InterPro"/>
</dbReference>
<dbReference type="PRINTS" id="PR00714">
    <property type="entry name" value="MAN6PISMRASE"/>
</dbReference>
<dbReference type="InterPro" id="IPR014710">
    <property type="entry name" value="RmlC-like_jellyroll"/>
</dbReference>
<dbReference type="SUPFAM" id="SSF51182">
    <property type="entry name" value="RmlC-like cupins"/>
    <property type="match status" value="1"/>
</dbReference>
<reference evidence="10 11" key="1">
    <citation type="submission" date="2019-03" db="EMBL/GenBank/DDBJ databases">
        <title>Genomic Encyclopedia of Type Strains, Phase IV (KMG-IV): sequencing the most valuable type-strain genomes for metagenomic binning, comparative biology and taxonomic classification.</title>
        <authorList>
            <person name="Goeker M."/>
        </authorList>
    </citation>
    <scope>NUCLEOTIDE SEQUENCE [LARGE SCALE GENOMIC DNA]</scope>
    <source>
        <strain evidence="10 11">DSM 46770</strain>
    </source>
</reference>
<dbReference type="Pfam" id="PF20511">
    <property type="entry name" value="PMI_typeI_cat"/>
    <property type="match status" value="1"/>
</dbReference>
<dbReference type="InterPro" id="IPR016305">
    <property type="entry name" value="Mannose-6-P_Isomerase"/>
</dbReference>
<dbReference type="InterPro" id="IPR018050">
    <property type="entry name" value="Pmannose_isomerase-type1_CS"/>
</dbReference>
<dbReference type="EC" id="5.3.1.8" evidence="3"/>
<dbReference type="OrthoDB" id="9792649at2"/>